<dbReference type="EMBL" id="CP046147">
    <property type="protein sequence ID" value="WFG38426.1"/>
    <property type="molecule type" value="Genomic_DNA"/>
</dbReference>
<proteinExistence type="predicted"/>
<evidence type="ECO:0000313" key="5">
    <source>
        <dbReference type="Proteomes" id="UP001321249"/>
    </source>
</evidence>
<keyword evidence="4" id="KW-1185">Reference proteome</keyword>
<evidence type="ECO:0000313" key="4">
    <source>
        <dbReference type="Proteomes" id="UP001219901"/>
    </source>
</evidence>
<dbReference type="Gene3D" id="3.40.50.1820">
    <property type="entry name" value="alpha/beta hydrolase"/>
    <property type="match status" value="1"/>
</dbReference>
<dbReference type="InterPro" id="IPR029058">
    <property type="entry name" value="AB_hydrolase_fold"/>
</dbReference>
<name>A0AAJ5ZE71_9CHLR</name>
<dbReference type="Proteomes" id="UP001219901">
    <property type="component" value="Chromosome"/>
</dbReference>
<evidence type="ECO:0000313" key="3">
    <source>
        <dbReference type="EMBL" id="WFG38426.1"/>
    </source>
</evidence>
<dbReference type="AlphaFoldDB" id="A0AAJ5ZE71"/>
<organism evidence="3 4">
    <name type="scientific">Candidatus Lucifugimonas marina</name>
    <dbReference type="NCBI Taxonomy" id="3038979"/>
    <lineage>
        <taxon>Bacteria</taxon>
        <taxon>Bacillati</taxon>
        <taxon>Chloroflexota</taxon>
        <taxon>Dehalococcoidia</taxon>
        <taxon>SAR202 cluster</taxon>
        <taxon>Candidatus Lucifugimonadales</taxon>
        <taxon>Candidatus Lucifugimonadaceae</taxon>
        <taxon>Candidatus Lucifugimonas</taxon>
    </lineage>
</organism>
<accession>A0AAJ5ZE71</accession>
<reference evidence="3" key="2">
    <citation type="journal article" date="2023" name="Nat. Commun.">
        <title>Cultivation of marine bacteria of the SAR202 clade.</title>
        <authorList>
            <person name="Lim Y."/>
            <person name="Seo J.H."/>
            <person name="Giovannoni S.J."/>
            <person name="Kang I."/>
            <person name="Cho J.C."/>
        </authorList>
    </citation>
    <scope>NUCLEOTIDE SEQUENCE</scope>
    <source>
        <strain evidence="3">JH1073</strain>
    </source>
</reference>
<dbReference type="PANTHER" id="PTHR46438:SF2">
    <property type="entry name" value="ALPHA_BETA-HYDROLASES SUPERFAMILY PROTEIN"/>
    <property type="match status" value="1"/>
</dbReference>
<dbReference type="RefSeq" id="WP_342824946.1">
    <property type="nucleotide sequence ID" value="NZ_CP046146.1"/>
</dbReference>
<evidence type="ECO:0000259" key="1">
    <source>
        <dbReference type="Pfam" id="PF12697"/>
    </source>
</evidence>
<feature type="domain" description="AB hydrolase-1" evidence="1">
    <location>
        <begin position="28"/>
        <end position="263"/>
    </location>
</feature>
<dbReference type="Proteomes" id="UP001321249">
    <property type="component" value="Unassembled WGS sequence"/>
</dbReference>
<protein>
    <submittedName>
        <fullName evidence="3">Alpha/beta fold hydrolase</fullName>
    </submittedName>
</protein>
<reference evidence="4 5" key="1">
    <citation type="submission" date="2019-11" db="EMBL/GenBank/DDBJ databases">
        <authorList>
            <person name="Cho J.-C."/>
        </authorList>
    </citation>
    <scope>NUCLEOTIDE SEQUENCE [LARGE SCALE GENOMIC DNA]</scope>
    <source>
        <strain evidence="3 4">JH1073</strain>
        <strain evidence="2 5">JH702</strain>
    </source>
</reference>
<dbReference type="SUPFAM" id="SSF53474">
    <property type="entry name" value="alpha/beta-Hydrolases"/>
    <property type="match status" value="1"/>
</dbReference>
<reference evidence="4" key="3">
    <citation type="submission" date="2023-06" db="EMBL/GenBank/DDBJ databases">
        <title>Pangenomics reveal diversification of enzyme families and niche specialization in globally abundant SAR202 bacteria.</title>
        <authorList>
            <person name="Saw J.H.W."/>
        </authorList>
    </citation>
    <scope>NUCLEOTIDE SEQUENCE [LARGE SCALE GENOMIC DNA]</scope>
    <source>
        <strain evidence="4">JH1073</strain>
    </source>
</reference>
<dbReference type="EMBL" id="WMBE01000002">
    <property type="protein sequence ID" value="MDG0867012.1"/>
    <property type="molecule type" value="Genomic_DNA"/>
</dbReference>
<sequence length="279" mass="31252">MTSYPEKKFAASTIEVNYAEGPNNGPPMVLIHGLGGRWPNWEPVMDQFSADWHVYALDLRGHGDSGRTPDEYEFNHYPNEVIEFLQKVVKEPAFLVGHSLGGVTTAGVSARNSDLVTAAALEDPPLYIREWFDESGFAPVFKSILEIRNKNLDVNKTAVELRRIDSESSDEAIHMRAIAVTKADPGIWEAVLSGRSSENWKPDDVLSSNPVPTLLMQANPDLGGALRDVEADRTNELLERGRYVKWDDAGHGMHNEHPERFVQLVNAFFKQVLRRQSQS</sequence>
<dbReference type="GO" id="GO:0016787">
    <property type="term" value="F:hydrolase activity"/>
    <property type="evidence" value="ECO:0007669"/>
    <property type="project" value="UniProtKB-KW"/>
</dbReference>
<gene>
    <name evidence="2" type="ORF">GKO46_07990</name>
    <name evidence="3" type="ORF">GKO48_01995</name>
</gene>
<dbReference type="Pfam" id="PF12697">
    <property type="entry name" value="Abhydrolase_6"/>
    <property type="match status" value="1"/>
</dbReference>
<evidence type="ECO:0000313" key="2">
    <source>
        <dbReference type="EMBL" id="MDG0867012.1"/>
    </source>
</evidence>
<dbReference type="InterPro" id="IPR000073">
    <property type="entry name" value="AB_hydrolase_1"/>
</dbReference>
<dbReference type="PANTHER" id="PTHR46438">
    <property type="entry name" value="ALPHA/BETA-HYDROLASES SUPERFAMILY PROTEIN"/>
    <property type="match status" value="1"/>
</dbReference>
<keyword evidence="3" id="KW-0378">Hydrolase</keyword>